<feature type="region of interest" description="Disordered" evidence="1">
    <location>
        <begin position="1"/>
        <end position="35"/>
    </location>
</feature>
<reference evidence="3 4" key="1">
    <citation type="submission" date="2015-04" db="EMBL/GenBank/DDBJ databases">
        <authorList>
            <person name="Syromyatnikov M.Y."/>
            <person name="Popov V.N."/>
        </authorList>
    </citation>
    <scope>NUCLEOTIDE SEQUENCE [LARGE SCALE GENOMIC DNA]</scope>
</reference>
<keyword evidence="2" id="KW-0812">Transmembrane</keyword>
<feature type="compositionally biased region" description="Low complexity" evidence="1">
    <location>
        <begin position="14"/>
        <end position="24"/>
    </location>
</feature>
<keyword evidence="4" id="KW-1185">Reference proteome</keyword>
<organism evidence="3 4">
    <name type="scientific">Clunio marinus</name>
    <dbReference type="NCBI Taxonomy" id="568069"/>
    <lineage>
        <taxon>Eukaryota</taxon>
        <taxon>Metazoa</taxon>
        <taxon>Ecdysozoa</taxon>
        <taxon>Arthropoda</taxon>
        <taxon>Hexapoda</taxon>
        <taxon>Insecta</taxon>
        <taxon>Pterygota</taxon>
        <taxon>Neoptera</taxon>
        <taxon>Endopterygota</taxon>
        <taxon>Diptera</taxon>
        <taxon>Nematocera</taxon>
        <taxon>Chironomoidea</taxon>
        <taxon>Chironomidae</taxon>
        <taxon>Clunio</taxon>
    </lineage>
</organism>
<accession>A0A1J1IX57</accession>
<evidence type="ECO:0000313" key="4">
    <source>
        <dbReference type="Proteomes" id="UP000183832"/>
    </source>
</evidence>
<proteinExistence type="predicted"/>
<evidence type="ECO:0000256" key="2">
    <source>
        <dbReference type="SAM" id="Phobius"/>
    </source>
</evidence>
<dbReference type="EMBL" id="CVRI01000063">
    <property type="protein sequence ID" value="CRL04688.1"/>
    <property type="molecule type" value="Genomic_DNA"/>
</dbReference>
<sequence length="70" mass="8736">MYEQEAEEFNWTHQQQQEQQQKQQKNNKKSQSRNENLENSFEFVRFTFFCLDYYVILTEMFYAAIFIAIY</sequence>
<dbReference type="AlphaFoldDB" id="A0A1J1IX57"/>
<keyword evidence="2" id="KW-1133">Transmembrane helix</keyword>
<protein>
    <submittedName>
        <fullName evidence="3">CLUMA_CG017752, isoform A</fullName>
    </submittedName>
</protein>
<evidence type="ECO:0000256" key="1">
    <source>
        <dbReference type="SAM" id="MobiDB-lite"/>
    </source>
</evidence>
<name>A0A1J1IX57_9DIPT</name>
<feature type="transmembrane region" description="Helical" evidence="2">
    <location>
        <begin position="46"/>
        <end position="69"/>
    </location>
</feature>
<evidence type="ECO:0000313" key="3">
    <source>
        <dbReference type="EMBL" id="CRL04688.1"/>
    </source>
</evidence>
<keyword evidence="2" id="KW-0472">Membrane</keyword>
<dbReference type="Proteomes" id="UP000183832">
    <property type="component" value="Unassembled WGS sequence"/>
</dbReference>
<gene>
    <name evidence="3" type="ORF">CLUMA_CG017752</name>
</gene>